<feature type="signal peptide" evidence="2">
    <location>
        <begin position="1"/>
        <end position="22"/>
    </location>
</feature>
<dbReference type="EMBL" id="CP036262">
    <property type="protein sequence ID" value="QDS96635.1"/>
    <property type="molecule type" value="Genomic_DNA"/>
</dbReference>
<dbReference type="Pfam" id="PF00092">
    <property type="entry name" value="VWA"/>
    <property type="match status" value="1"/>
</dbReference>
<dbReference type="PANTHER" id="PTHR45737">
    <property type="entry name" value="VON WILLEBRAND FACTOR A DOMAIN-CONTAINING PROTEIN 5A"/>
    <property type="match status" value="1"/>
</dbReference>
<gene>
    <name evidence="5" type="ORF">FF011L_54470</name>
</gene>
<dbReference type="InterPro" id="IPR002035">
    <property type="entry name" value="VWF_A"/>
</dbReference>
<feature type="compositionally biased region" description="Low complexity" evidence="1">
    <location>
        <begin position="665"/>
        <end position="675"/>
    </location>
</feature>
<reference evidence="5 6" key="1">
    <citation type="submission" date="2019-02" db="EMBL/GenBank/DDBJ databases">
        <title>Deep-cultivation of Planctomycetes and their phenomic and genomic characterization uncovers novel biology.</title>
        <authorList>
            <person name="Wiegand S."/>
            <person name="Jogler M."/>
            <person name="Boedeker C."/>
            <person name="Pinto D."/>
            <person name="Vollmers J."/>
            <person name="Rivas-Marin E."/>
            <person name="Kohn T."/>
            <person name="Peeters S.H."/>
            <person name="Heuer A."/>
            <person name="Rast P."/>
            <person name="Oberbeckmann S."/>
            <person name="Bunk B."/>
            <person name="Jeske O."/>
            <person name="Meyerdierks A."/>
            <person name="Storesund J.E."/>
            <person name="Kallscheuer N."/>
            <person name="Luecker S."/>
            <person name="Lage O.M."/>
            <person name="Pohl T."/>
            <person name="Merkel B.J."/>
            <person name="Hornburger P."/>
            <person name="Mueller R.-W."/>
            <person name="Bruemmer F."/>
            <person name="Labrenz M."/>
            <person name="Spormann A.M."/>
            <person name="Op den Camp H."/>
            <person name="Overmann J."/>
            <person name="Amann R."/>
            <person name="Jetten M.S.M."/>
            <person name="Mascher T."/>
            <person name="Medema M.H."/>
            <person name="Devos D.P."/>
            <person name="Kaster A.-K."/>
            <person name="Ovreas L."/>
            <person name="Rohde M."/>
            <person name="Galperin M.Y."/>
            <person name="Jogler C."/>
        </authorList>
    </citation>
    <scope>NUCLEOTIDE SEQUENCE [LARGE SCALE GENOMIC DNA]</scope>
    <source>
        <strain evidence="5 6">FF011L</strain>
    </source>
</reference>
<dbReference type="KEGG" id="rml:FF011L_54470"/>
<dbReference type="Proteomes" id="UP000320672">
    <property type="component" value="Chromosome"/>
</dbReference>
<feature type="domain" description="VWFA" evidence="3">
    <location>
        <begin position="299"/>
        <end position="474"/>
    </location>
</feature>
<evidence type="ECO:0000256" key="1">
    <source>
        <dbReference type="SAM" id="MobiDB-lite"/>
    </source>
</evidence>
<dbReference type="SMART" id="SM00327">
    <property type="entry name" value="VWA"/>
    <property type="match status" value="1"/>
</dbReference>
<protein>
    <submittedName>
        <fullName evidence="5">von Willebrand factor type A domain protein</fullName>
    </submittedName>
</protein>
<dbReference type="Pfam" id="PF08487">
    <property type="entry name" value="VIT"/>
    <property type="match status" value="1"/>
</dbReference>
<dbReference type="AlphaFoldDB" id="A0A517MP21"/>
<evidence type="ECO:0000313" key="6">
    <source>
        <dbReference type="Proteomes" id="UP000320672"/>
    </source>
</evidence>
<evidence type="ECO:0000313" key="5">
    <source>
        <dbReference type="EMBL" id="QDS96635.1"/>
    </source>
</evidence>
<dbReference type="InterPro" id="IPR036465">
    <property type="entry name" value="vWFA_dom_sf"/>
</dbReference>
<dbReference type="OrthoDB" id="9784383at2"/>
<keyword evidence="6" id="KW-1185">Reference proteome</keyword>
<proteinExistence type="predicted"/>
<dbReference type="Gene3D" id="3.40.50.410">
    <property type="entry name" value="von Willebrand factor, type A domain"/>
    <property type="match status" value="1"/>
</dbReference>
<feature type="chain" id="PRO_5022138246" evidence="2">
    <location>
        <begin position="23"/>
        <end position="798"/>
    </location>
</feature>
<evidence type="ECO:0000259" key="3">
    <source>
        <dbReference type="PROSITE" id="PS50234"/>
    </source>
</evidence>
<feature type="region of interest" description="Disordered" evidence="1">
    <location>
        <begin position="663"/>
        <end position="719"/>
    </location>
</feature>
<accession>A0A517MP21</accession>
<dbReference type="SUPFAM" id="SSF53300">
    <property type="entry name" value="vWA-like"/>
    <property type="match status" value="1"/>
</dbReference>
<keyword evidence="2" id="KW-0732">Signal</keyword>
<dbReference type="RefSeq" id="WP_145354747.1">
    <property type="nucleotide sequence ID" value="NZ_CP036262.1"/>
</dbReference>
<dbReference type="InterPro" id="IPR013694">
    <property type="entry name" value="VIT"/>
</dbReference>
<evidence type="ECO:0000256" key="2">
    <source>
        <dbReference type="SAM" id="SignalP"/>
    </source>
</evidence>
<name>A0A517MP21_9BACT</name>
<sequence precursor="true">MLSIRASVLLSLLLSLIGANSAATVLGQGFLIPSDPKVAYWHPRPGIPITPPIRTPPPRTYEVEKIAVDASIQDQVATVTVAQTFRNTSAQTLQVRFVFPMPYDGAVDQMTFLVDGNELPGELMDADEARKKFADYVRRREDPALVQWLGTGMFQTQVFPVPAGAERTVSLRYTQLLRRTGSMTEWLLPLDPARTGGTPVKKLEVHARIRGAARLTNVYSPTHDLKIDKQNRRTVSIKINESKPANSGNLRILWDQTEAPVPMSLVGYQGSSKEDGYFMLLLQPDLPEPTAEDRQQGKRIVLVLDKSGSMKQEKIKQARAAVSYVLSQLKPRDRFELIAYDNTVESYARTLTPAKKKTVQDATEYVESLLAGGGTNINDALQAALQVTEKESKPAYIVFLTDGRPTAGVTKIGQIVANATAANTQRARLLSLGVGHDVNSRLLDKLSDEMLGQTIYVSPGEAIDDHVRKLYDRIGAPALTDVDIRLSVDGKPGAIRQLFPHDMVDLFSGDQVVIVGRYRRAGELKIELTGNLGDEKQTYKFQGILPNANESKGSHAFVERLWAIRRIGSIIDEIDLHGEQAELIDELIALSKRHGVLTPYTAFLADEEVGLNDRQAQTGAARSSLGRLHLESGAEAFHQRSAKSQLKSANRYDQAAQAYSLAENAPASGSASPASNQMNQVGRPALTPNRSANGFGAGGMRQPTLHPATPSKPRASTPPVRLLGERTFYQRGEMLVDAMATDKQLAQPQTIKQFGDGYFDLLEKLTSEQKIWLAQNQPLIVVINDIAYKIVPAEAASE</sequence>
<evidence type="ECO:0000259" key="4">
    <source>
        <dbReference type="PROSITE" id="PS51468"/>
    </source>
</evidence>
<dbReference type="SMART" id="SM00609">
    <property type="entry name" value="VIT"/>
    <property type="match status" value="1"/>
</dbReference>
<dbReference type="PROSITE" id="PS50234">
    <property type="entry name" value="VWFA"/>
    <property type="match status" value="1"/>
</dbReference>
<dbReference type="PANTHER" id="PTHR45737:SF6">
    <property type="entry name" value="VON WILLEBRAND FACTOR A DOMAIN-CONTAINING PROTEIN 5A"/>
    <property type="match status" value="1"/>
</dbReference>
<dbReference type="PROSITE" id="PS51468">
    <property type="entry name" value="VIT"/>
    <property type="match status" value="1"/>
</dbReference>
<organism evidence="5 6">
    <name type="scientific">Roseimaritima multifibrata</name>
    <dbReference type="NCBI Taxonomy" id="1930274"/>
    <lineage>
        <taxon>Bacteria</taxon>
        <taxon>Pseudomonadati</taxon>
        <taxon>Planctomycetota</taxon>
        <taxon>Planctomycetia</taxon>
        <taxon>Pirellulales</taxon>
        <taxon>Pirellulaceae</taxon>
        <taxon>Roseimaritima</taxon>
    </lineage>
</organism>
<feature type="domain" description="VIT" evidence="4">
    <location>
        <begin position="47"/>
        <end position="175"/>
    </location>
</feature>